<dbReference type="Gene3D" id="1.10.10.10">
    <property type="entry name" value="Winged helix-like DNA-binding domain superfamily/Winged helix DNA-binding domain"/>
    <property type="match status" value="1"/>
</dbReference>
<dbReference type="InterPro" id="IPR016032">
    <property type="entry name" value="Sig_transdc_resp-reg_C-effctor"/>
</dbReference>
<dbReference type="SUPFAM" id="SSF55781">
    <property type="entry name" value="GAF domain-like"/>
    <property type="match status" value="1"/>
</dbReference>
<dbReference type="InterPro" id="IPR003018">
    <property type="entry name" value="GAF"/>
</dbReference>
<proteinExistence type="predicted"/>
<dbReference type="STRING" id="106370.Francci3_4025"/>
<gene>
    <name evidence="5" type="ordered locus">Francci3_4025</name>
</gene>
<organism evidence="5 6">
    <name type="scientific">Frankia casuarinae (strain DSM 45818 / CECT 9043 / HFP020203 / CcI3)</name>
    <dbReference type="NCBI Taxonomy" id="106370"/>
    <lineage>
        <taxon>Bacteria</taxon>
        <taxon>Bacillati</taxon>
        <taxon>Actinomycetota</taxon>
        <taxon>Actinomycetes</taxon>
        <taxon>Frankiales</taxon>
        <taxon>Frankiaceae</taxon>
        <taxon>Frankia</taxon>
    </lineage>
</organism>
<dbReference type="SUPFAM" id="SSF46894">
    <property type="entry name" value="C-terminal effector domain of the bipartite response regulators"/>
    <property type="match status" value="1"/>
</dbReference>
<reference evidence="5 6" key="1">
    <citation type="journal article" date="2007" name="Genome Res.">
        <title>Genome characteristics of facultatively symbiotic Frankia sp. strains reflect host range and host plant biogeography.</title>
        <authorList>
            <person name="Normand P."/>
            <person name="Lapierre P."/>
            <person name="Tisa L.S."/>
            <person name="Gogarten J.P."/>
            <person name="Alloisio N."/>
            <person name="Bagnarol E."/>
            <person name="Bassi C.A."/>
            <person name="Berry A.M."/>
            <person name="Bickhart D.M."/>
            <person name="Choisne N."/>
            <person name="Couloux A."/>
            <person name="Cournoyer B."/>
            <person name="Cruveiller S."/>
            <person name="Daubin V."/>
            <person name="Demange N."/>
            <person name="Francino M.P."/>
            <person name="Goltsman E."/>
            <person name="Huang Y."/>
            <person name="Kopp O.R."/>
            <person name="Labarre L."/>
            <person name="Lapidus A."/>
            <person name="Lavire C."/>
            <person name="Marechal J."/>
            <person name="Martinez M."/>
            <person name="Mastronunzio J.E."/>
            <person name="Mullin B.C."/>
            <person name="Niemann J."/>
            <person name="Pujic P."/>
            <person name="Rawnsley T."/>
            <person name="Rouy Z."/>
            <person name="Schenowitz C."/>
            <person name="Sellstedt A."/>
            <person name="Tavares F."/>
            <person name="Tomkins J.P."/>
            <person name="Vallenet D."/>
            <person name="Valverde C."/>
            <person name="Wall L.G."/>
            <person name="Wang Y."/>
            <person name="Medigue C."/>
            <person name="Benson D.R."/>
        </authorList>
    </citation>
    <scope>NUCLEOTIDE SEQUENCE [LARGE SCALE GENOMIC DNA]</scope>
    <source>
        <strain evidence="6">DSM 45818 / CECT 9043 / CcI3</strain>
    </source>
</reference>
<evidence type="ECO:0000256" key="2">
    <source>
        <dbReference type="ARBA" id="ARBA00023125"/>
    </source>
</evidence>
<dbReference type="InterPro" id="IPR029016">
    <property type="entry name" value="GAF-like_dom_sf"/>
</dbReference>
<accession>Q2J5R7</accession>
<dbReference type="InterPro" id="IPR036388">
    <property type="entry name" value="WH-like_DNA-bd_sf"/>
</dbReference>
<dbReference type="HOGENOM" id="CLU_081562_0_0_11"/>
<dbReference type="PROSITE" id="PS50043">
    <property type="entry name" value="HTH_LUXR_2"/>
    <property type="match status" value="1"/>
</dbReference>
<dbReference type="Proteomes" id="UP000001937">
    <property type="component" value="Chromosome"/>
</dbReference>
<dbReference type="eggNOG" id="COG2197">
    <property type="taxonomic scope" value="Bacteria"/>
</dbReference>
<dbReference type="PhylomeDB" id="Q2J5R7"/>
<dbReference type="GO" id="GO:0006355">
    <property type="term" value="P:regulation of DNA-templated transcription"/>
    <property type="evidence" value="ECO:0007669"/>
    <property type="project" value="InterPro"/>
</dbReference>
<name>Q2J5R7_FRACC</name>
<evidence type="ECO:0000256" key="3">
    <source>
        <dbReference type="ARBA" id="ARBA00023163"/>
    </source>
</evidence>
<evidence type="ECO:0000313" key="6">
    <source>
        <dbReference type="Proteomes" id="UP000001937"/>
    </source>
</evidence>
<evidence type="ECO:0000256" key="1">
    <source>
        <dbReference type="ARBA" id="ARBA00023015"/>
    </source>
</evidence>
<sequence>MHNMAVCAMRTDAMSDTRLLRPDDRAALRAELRTIIRQGGVPVAFAGEVGGNRLRLTEFLGTRTTGLHNLEVCPGTGLGGRVILQGRPVGVTDYASARSITHDYDRPVLREGLASLLAVPVHAGGRCRAVLYGAVRQPAALGDRIRDEIVAAGRRLVHELTIRDEVDHRLAMAESLAAVRQLEPAHAATLEELRSVHSELRAIAGAMSDSALQRRIYAAAQRLVAVGESGPGKNSKVRLSTRETDVLAQVALGCTNAEVANRLSLSRETVKAYLQSAMRKLDAGTRYEAVVRARKAMLIP</sequence>
<dbReference type="CDD" id="cd06170">
    <property type="entry name" value="LuxR_C_like"/>
    <property type="match status" value="1"/>
</dbReference>
<dbReference type="AlphaFoldDB" id="Q2J5R7"/>
<dbReference type="KEGG" id="fra:Francci3_4025"/>
<feature type="domain" description="HTH luxR-type" evidence="4">
    <location>
        <begin position="232"/>
        <end position="297"/>
    </location>
</feature>
<keyword evidence="1" id="KW-0805">Transcription regulation</keyword>
<dbReference type="InterPro" id="IPR000792">
    <property type="entry name" value="Tscrpt_reg_LuxR_C"/>
</dbReference>
<dbReference type="PANTHER" id="PTHR44688">
    <property type="entry name" value="DNA-BINDING TRANSCRIPTIONAL ACTIVATOR DEVR_DOSR"/>
    <property type="match status" value="1"/>
</dbReference>
<dbReference type="Pfam" id="PF00196">
    <property type="entry name" value="GerE"/>
    <property type="match status" value="1"/>
</dbReference>
<protein>
    <submittedName>
        <fullName evidence="5">Transcriptional regulator, LuxR family</fullName>
    </submittedName>
</protein>
<dbReference type="PRINTS" id="PR00038">
    <property type="entry name" value="HTHLUXR"/>
</dbReference>
<dbReference type="Gene3D" id="3.30.450.40">
    <property type="match status" value="1"/>
</dbReference>
<dbReference type="GO" id="GO:0003677">
    <property type="term" value="F:DNA binding"/>
    <property type="evidence" value="ECO:0007669"/>
    <property type="project" value="UniProtKB-KW"/>
</dbReference>
<dbReference type="Pfam" id="PF01590">
    <property type="entry name" value="GAF"/>
    <property type="match status" value="1"/>
</dbReference>
<dbReference type="PROSITE" id="PS00622">
    <property type="entry name" value="HTH_LUXR_1"/>
    <property type="match status" value="1"/>
</dbReference>
<keyword evidence="6" id="KW-1185">Reference proteome</keyword>
<keyword evidence="2" id="KW-0238">DNA-binding</keyword>
<evidence type="ECO:0000313" key="5">
    <source>
        <dbReference type="EMBL" id="ABD13375.1"/>
    </source>
</evidence>
<keyword evidence="3" id="KW-0804">Transcription</keyword>
<dbReference type="SMART" id="SM00421">
    <property type="entry name" value="HTH_LUXR"/>
    <property type="match status" value="1"/>
</dbReference>
<dbReference type="PANTHER" id="PTHR44688:SF16">
    <property type="entry name" value="DNA-BINDING TRANSCRIPTIONAL ACTIVATOR DEVR_DOSR"/>
    <property type="match status" value="1"/>
</dbReference>
<evidence type="ECO:0000259" key="4">
    <source>
        <dbReference type="PROSITE" id="PS50043"/>
    </source>
</evidence>
<dbReference type="EMBL" id="CP000249">
    <property type="protein sequence ID" value="ABD13375.1"/>
    <property type="molecule type" value="Genomic_DNA"/>
</dbReference>